<dbReference type="RefSeq" id="WP_338363582.1">
    <property type="nucleotide sequence ID" value="NZ_CAWVOK010000009.1"/>
</dbReference>
<accession>A0ABP0EVA0</accession>
<keyword evidence="5 11" id="KW-0545">Nucleotide biosynthesis</keyword>
<evidence type="ECO:0000256" key="11">
    <source>
        <dbReference type="HAMAP-Rule" id="MF_00165"/>
    </source>
</evidence>
<feature type="domain" description="Thymidylate kinase-like" evidence="12">
    <location>
        <begin position="6"/>
        <end position="123"/>
    </location>
</feature>
<feature type="binding site" evidence="11">
    <location>
        <begin position="8"/>
        <end position="15"/>
    </location>
    <ligand>
        <name>ATP</name>
        <dbReference type="ChEBI" id="CHEBI:30616"/>
    </ligand>
</feature>
<sequence>MAFITFDGMDGVGKTTQIRRLYKNLKHHGFDVCITREPGGCDFSEKIRGFLKKVTVKNEIEILLQIASRIEHVNCVITPALERGVVVLCDRFVDSTVAYQCFSGVVVDMLLRSKNDYGDDPTIRDFLSDLMHDESIKDETRDLLNKAMAIELGEASLLGFNDGVFFYAQPNSDCVRLGYKIASFVNSRFPNVFEHSGFDGGVDVCIMQAVMLNFVLDAHKHFVGLNPHATILLDVLDSVAFAGGEIKHHGLDKYESRSWLFRLWTIAGYRWIQHIEDRNVGGLLGGASREFSSLVRDSVDSVESRVLDVVGALLGFDVGIKFKNIVSVVVFLFVVVFQIQ</sequence>
<dbReference type="InterPro" id="IPR018094">
    <property type="entry name" value="Thymidylate_kinase"/>
</dbReference>
<dbReference type="PANTHER" id="PTHR10344">
    <property type="entry name" value="THYMIDYLATE KINASE"/>
    <property type="match status" value="1"/>
</dbReference>
<dbReference type="Gene3D" id="3.40.50.300">
    <property type="entry name" value="P-loop containing nucleotide triphosphate hydrolases"/>
    <property type="match status" value="1"/>
</dbReference>
<gene>
    <name evidence="11 13" type="primary">tmk</name>
    <name evidence="13" type="ORF">CAXC1_180008</name>
</gene>
<reference evidence="13 14" key="1">
    <citation type="submission" date="2024-01" db="EMBL/GenBank/DDBJ databases">
        <authorList>
            <person name="Kunselman E."/>
        </authorList>
    </citation>
    <scope>NUCLEOTIDE SEQUENCE [LARGE SCALE GENOMIC DNA]</scope>
    <source>
        <strain evidence="13">2 abalone samples</strain>
    </source>
</reference>
<evidence type="ECO:0000313" key="14">
    <source>
        <dbReference type="Proteomes" id="UP001314181"/>
    </source>
</evidence>
<dbReference type="InterPro" id="IPR018095">
    <property type="entry name" value="Thymidylate_kin_CS"/>
</dbReference>
<comment type="function">
    <text evidence="11">Phosphorylation of dTMP to form dTDP in both de novo and salvage pathways of dTTP synthesis.</text>
</comment>
<organism evidence="13 14">
    <name type="scientific">Candidatus Xenohaliotis californiensis</name>
    <dbReference type="NCBI Taxonomy" id="84677"/>
    <lineage>
        <taxon>Bacteria</taxon>
        <taxon>Pseudomonadati</taxon>
        <taxon>Pseudomonadota</taxon>
        <taxon>Alphaproteobacteria</taxon>
        <taxon>Rickettsiales</taxon>
        <taxon>Anaplasmataceae</taxon>
        <taxon>Candidatus Xenohaliotis</taxon>
    </lineage>
</organism>
<evidence type="ECO:0000256" key="10">
    <source>
        <dbReference type="ARBA" id="ARBA00048743"/>
    </source>
</evidence>
<protein>
    <recommendedName>
        <fullName evidence="3 11">Thymidylate kinase</fullName>
        <ecNumber evidence="2 11">2.7.4.9</ecNumber>
    </recommendedName>
    <alternativeName>
        <fullName evidence="9 11">dTMP kinase</fullName>
    </alternativeName>
</protein>
<evidence type="ECO:0000256" key="4">
    <source>
        <dbReference type="ARBA" id="ARBA00022679"/>
    </source>
</evidence>
<evidence type="ECO:0000256" key="6">
    <source>
        <dbReference type="ARBA" id="ARBA00022741"/>
    </source>
</evidence>
<dbReference type="InterPro" id="IPR039430">
    <property type="entry name" value="Thymidylate_kin-like_dom"/>
</dbReference>
<keyword evidence="7 11" id="KW-0418">Kinase</keyword>
<dbReference type="Pfam" id="PF02223">
    <property type="entry name" value="Thymidylate_kin"/>
    <property type="match status" value="1"/>
</dbReference>
<dbReference type="Proteomes" id="UP001314181">
    <property type="component" value="Unassembled WGS sequence"/>
</dbReference>
<evidence type="ECO:0000256" key="5">
    <source>
        <dbReference type="ARBA" id="ARBA00022727"/>
    </source>
</evidence>
<dbReference type="PANTHER" id="PTHR10344:SF4">
    <property type="entry name" value="UMP-CMP KINASE 2, MITOCHONDRIAL"/>
    <property type="match status" value="1"/>
</dbReference>
<dbReference type="InterPro" id="IPR027417">
    <property type="entry name" value="P-loop_NTPase"/>
</dbReference>
<comment type="caution">
    <text evidence="13">The sequence shown here is derived from an EMBL/GenBank/DDBJ whole genome shotgun (WGS) entry which is preliminary data.</text>
</comment>
<evidence type="ECO:0000256" key="3">
    <source>
        <dbReference type="ARBA" id="ARBA00017144"/>
    </source>
</evidence>
<dbReference type="GO" id="GO:0004798">
    <property type="term" value="F:dTMP kinase activity"/>
    <property type="evidence" value="ECO:0007669"/>
    <property type="project" value="UniProtKB-EC"/>
</dbReference>
<keyword evidence="14" id="KW-1185">Reference proteome</keyword>
<dbReference type="SUPFAM" id="SSF52540">
    <property type="entry name" value="P-loop containing nucleoside triphosphate hydrolases"/>
    <property type="match status" value="1"/>
</dbReference>
<dbReference type="NCBIfam" id="TIGR00041">
    <property type="entry name" value="DTMP_kinase"/>
    <property type="match status" value="1"/>
</dbReference>
<keyword evidence="4 11" id="KW-0808">Transferase</keyword>
<evidence type="ECO:0000256" key="8">
    <source>
        <dbReference type="ARBA" id="ARBA00022840"/>
    </source>
</evidence>
<dbReference type="EMBL" id="CAWVOK010000009">
    <property type="protein sequence ID" value="CAK8162500.1"/>
    <property type="molecule type" value="Genomic_DNA"/>
</dbReference>
<evidence type="ECO:0000259" key="12">
    <source>
        <dbReference type="Pfam" id="PF02223"/>
    </source>
</evidence>
<evidence type="ECO:0000256" key="7">
    <source>
        <dbReference type="ARBA" id="ARBA00022777"/>
    </source>
</evidence>
<dbReference type="HAMAP" id="MF_00165">
    <property type="entry name" value="Thymidylate_kinase"/>
    <property type="match status" value="1"/>
</dbReference>
<name>A0ABP0EVA0_9RICK</name>
<comment type="similarity">
    <text evidence="1 11">Belongs to the thymidylate kinase family.</text>
</comment>
<keyword evidence="8 11" id="KW-0067">ATP-binding</keyword>
<keyword evidence="6 11" id="KW-0547">Nucleotide-binding</keyword>
<evidence type="ECO:0000313" key="13">
    <source>
        <dbReference type="EMBL" id="CAK8162500.1"/>
    </source>
</evidence>
<dbReference type="CDD" id="cd01672">
    <property type="entry name" value="TMPK"/>
    <property type="match status" value="1"/>
</dbReference>
<evidence type="ECO:0000256" key="1">
    <source>
        <dbReference type="ARBA" id="ARBA00009776"/>
    </source>
</evidence>
<comment type="catalytic activity">
    <reaction evidence="10 11">
        <text>dTMP + ATP = dTDP + ADP</text>
        <dbReference type="Rhea" id="RHEA:13517"/>
        <dbReference type="ChEBI" id="CHEBI:30616"/>
        <dbReference type="ChEBI" id="CHEBI:58369"/>
        <dbReference type="ChEBI" id="CHEBI:63528"/>
        <dbReference type="ChEBI" id="CHEBI:456216"/>
        <dbReference type="EC" id="2.7.4.9"/>
    </reaction>
</comment>
<evidence type="ECO:0000256" key="9">
    <source>
        <dbReference type="ARBA" id="ARBA00029962"/>
    </source>
</evidence>
<dbReference type="PROSITE" id="PS01331">
    <property type="entry name" value="THYMIDYLATE_KINASE"/>
    <property type="match status" value="1"/>
</dbReference>
<proteinExistence type="inferred from homology"/>
<dbReference type="EC" id="2.7.4.9" evidence="2 11"/>
<evidence type="ECO:0000256" key="2">
    <source>
        <dbReference type="ARBA" id="ARBA00012980"/>
    </source>
</evidence>